<dbReference type="Pfam" id="PF00150">
    <property type="entry name" value="Cellulase"/>
    <property type="match status" value="1"/>
</dbReference>
<evidence type="ECO:0000256" key="2">
    <source>
        <dbReference type="ARBA" id="ARBA00012601"/>
    </source>
</evidence>
<dbReference type="InterPro" id="IPR017853">
    <property type="entry name" value="GH"/>
</dbReference>
<keyword evidence="3" id="KW-0378">Hydrolase</keyword>
<dbReference type="PANTHER" id="PTHR34142">
    <property type="entry name" value="ENDO-BETA-1,4-GLUCANASE A"/>
    <property type="match status" value="1"/>
</dbReference>
<evidence type="ECO:0000256" key="4">
    <source>
        <dbReference type="ARBA" id="ARBA00023001"/>
    </source>
</evidence>
<name>A0A650ENZ3_9FIRM</name>
<dbReference type="Gene3D" id="3.20.20.80">
    <property type="entry name" value="Glycosidases"/>
    <property type="match status" value="1"/>
</dbReference>
<protein>
    <recommendedName>
        <fullName evidence="2">cellulase</fullName>
        <ecNumber evidence="2">3.2.1.4</ecNumber>
    </recommendedName>
</protein>
<dbReference type="SUPFAM" id="SSF51445">
    <property type="entry name" value="(Trans)glycosidases"/>
    <property type="match status" value="1"/>
</dbReference>
<evidence type="ECO:0000256" key="6">
    <source>
        <dbReference type="ARBA" id="ARBA00023326"/>
    </source>
</evidence>
<dbReference type="PROSITE" id="PS00659">
    <property type="entry name" value="GLYCOSYL_HYDROL_F5"/>
    <property type="match status" value="1"/>
</dbReference>
<dbReference type="InterPro" id="IPR001547">
    <property type="entry name" value="Glyco_hydro_5"/>
</dbReference>
<keyword evidence="6" id="KW-0119">Carbohydrate metabolism</keyword>
<comment type="catalytic activity">
    <reaction evidence="1">
        <text>Endohydrolysis of (1-&gt;4)-beta-D-glucosidic linkages in cellulose, lichenin and cereal beta-D-glucans.</text>
        <dbReference type="EC" id="3.2.1.4"/>
    </reaction>
</comment>
<evidence type="ECO:0000256" key="1">
    <source>
        <dbReference type="ARBA" id="ARBA00000966"/>
    </source>
</evidence>
<dbReference type="InterPro" id="IPR008979">
    <property type="entry name" value="Galactose-bd-like_sf"/>
</dbReference>
<keyword evidence="6" id="KW-0624">Polysaccharide degradation</keyword>
<organism evidence="8">
    <name type="scientific">uncultured Bacillota bacterium</name>
    <dbReference type="NCBI Taxonomy" id="344338"/>
    <lineage>
        <taxon>Bacteria</taxon>
        <taxon>Bacillati</taxon>
        <taxon>Bacillota</taxon>
        <taxon>environmental samples</taxon>
    </lineage>
</organism>
<evidence type="ECO:0000256" key="5">
    <source>
        <dbReference type="ARBA" id="ARBA00023295"/>
    </source>
</evidence>
<dbReference type="PANTHER" id="PTHR34142:SF1">
    <property type="entry name" value="GLYCOSIDE HYDROLASE FAMILY 5 DOMAIN-CONTAINING PROTEIN"/>
    <property type="match status" value="1"/>
</dbReference>
<dbReference type="InterPro" id="IPR018087">
    <property type="entry name" value="Glyco_hydro_5_CS"/>
</dbReference>
<dbReference type="Gene3D" id="2.60.120.260">
    <property type="entry name" value="Galactose-binding domain-like"/>
    <property type="match status" value="1"/>
</dbReference>
<keyword evidence="4" id="KW-0136">Cellulose degradation</keyword>
<dbReference type="GO" id="GO:0008810">
    <property type="term" value="F:cellulase activity"/>
    <property type="evidence" value="ECO:0007669"/>
    <property type="project" value="UniProtKB-EC"/>
</dbReference>
<dbReference type="SUPFAM" id="SSF49785">
    <property type="entry name" value="Galactose-binding domain-like"/>
    <property type="match status" value="1"/>
</dbReference>
<dbReference type="EMBL" id="MN577573">
    <property type="protein sequence ID" value="QGT50938.1"/>
    <property type="molecule type" value="Genomic_DNA"/>
</dbReference>
<evidence type="ECO:0000256" key="3">
    <source>
        <dbReference type="ARBA" id="ARBA00022801"/>
    </source>
</evidence>
<reference evidence="8" key="1">
    <citation type="journal article" date="2020" name="J. ISSAAS">
        <title>Lactobacilli and other gastrointestinal microbiota of Peromyscus leucopus, reservoir host for agents of Lyme disease and other zoonoses in North America.</title>
        <authorList>
            <person name="Milovic A."/>
            <person name="Bassam K."/>
            <person name="Shao H."/>
            <person name="Chatzistamou I."/>
            <person name="Tufts D.M."/>
            <person name="Diuk-Wasser M."/>
            <person name="Barbour A.G."/>
        </authorList>
    </citation>
    <scope>NUCLEOTIDE SEQUENCE</scope>
    <source>
        <strain evidence="8">LL40</strain>
    </source>
</reference>
<evidence type="ECO:0000259" key="7">
    <source>
        <dbReference type="Pfam" id="PF00150"/>
    </source>
</evidence>
<evidence type="ECO:0000313" key="8">
    <source>
        <dbReference type="EMBL" id="QGT50938.1"/>
    </source>
</evidence>
<proteinExistence type="predicted"/>
<dbReference type="GO" id="GO:0030245">
    <property type="term" value="P:cellulose catabolic process"/>
    <property type="evidence" value="ECO:0007669"/>
    <property type="project" value="UniProtKB-KW"/>
</dbReference>
<feature type="domain" description="Glycoside hydrolase family 5" evidence="7">
    <location>
        <begin position="3"/>
        <end position="283"/>
    </location>
</feature>
<keyword evidence="5" id="KW-0326">Glycosidase</keyword>
<gene>
    <name evidence="8" type="ORF">Firmicute1046_0140</name>
</gene>
<dbReference type="EC" id="3.2.1.4" evidence="2"/>
<sequence>MVTLRGVNIPSLGWGNGEHLDESIREACDNWNANLIRLSVSSASWTTSSTYRDRIYRLVDAISARNKYMIFDCHSYVIPNETDAEMWEMVSKDSKLANNPAVLFGLCNEPHDIRGAEGDAGRDEMDLWKNGGKIQGSDGTFTSIGHQGLVEMIRDNGAKNILIAGGTGWGWNLGGLANENGFTEYALTDHGSNNDMSKTGNGIMYDSHIYPNKGNMINWNNRVGVMRKWAPVLIGEFGIDRADGTVTGNETTQSNLYVPTLMDWMEDTEGRYDGVPANWTGWNLHPSSTPRMIRDWTFDPTTYNGAYVKDALAKLNQAKSYDNEYSADFSSNPGFSYTTLAGTASAEIASGILEFTYDNKNVSSALSVNLPLNWVLNGVQKLEFDMTANSKSNTFQIGFYGADTEIWAKDVSLTAGQTTRITIPVNELTKRNNPTADGLLTGSIMGIYLSPKDVAPNMFDAVEIDNLKITTSSAPTLSAPSTPYQPPADVTFDFESTAFSGYGGKRNESQEMTYEVASPGVKADGTDEPGGKAMTITYKAPPEGKSFVGYVEMQLSTEMAQKLEGARYFSFCLKTDQATVGQGFDISLQNSNGSHKYGKRLQHAAGNTEWTQYVIDFEEIGLINPCELARICFYVGKSDDTLHLDNLAFTREYPAFMPSKNIVSAVYTFEQKTASKPDPAWYTIDGAEGDSISEAFNTTGFESPRGGTITYHRTDGTPAALALDLTGSDFKKAWPEFYDLDLTRYLVFDARSVSGSSIDLDISIKTGDGKQEKYYLYQSSSVTKRIGTGWQRIAIPLTDFLINGKGQTNGWLTQIIFAVKTPNVSGNLLIDNIALSSNPTFILNEDYSNTYDLLTPTTNVFAGKAWRMEQDAGAAGYLRMTPGPTNGYQSAPGLALDINSNANVNRMVVENPDWKNIDFQNAKYLTTMIHGGTEYLFDGNRKTYATNKIKVEFLSSKTDYSAPPATYIENFDGDSVLTWEGSTMSASSDGVDNTGAVVFASTAADAQYAIAPIPSSWNFSQLGSKAWVSFSTNSSKDAQINIAFLDENKEVIGNPGYSGKLQMYWQQSAFEFGDISQAKYIRFGKTNAGSNVTVRLDNLTVSNQDLNPQVALTATIDASVGTWSHVTVPLDVGKGDLKSVNMMRVYSALNQPTPEDGTDQQVILSHMQLSGLPEEDLIVPEGTFTYKAAFDGDGVLELYNVGGYYSAADNYFANCRDKRYGRNGTTDASTLSNAGVQIQYHIANSTKIPAGSMPYAEGTLPYSWNLARAETMSFDILLGGKKETGDMELWNSGNEKGYGNLGAAPEDWENGLNPVFALLDEFGNEYTASVPVEYIGWHWQTVSIPITAFKNAAGENPEYSAIKKMRIYPDKNKGYGSFYLDNLTFSAKEPEPEPVPDFYIKTFTAQGANGENLSESGLLSGTVTATYEFAFSEEVEEKERVLTLLAITCKDGRTDKVQPIEVTITESNNTASVSIEADTAADTVKFLVWENKLSDMLPLKDEKAKTEIKKK</sequence>
<dbReference type="Gene3D" id="2.60.120.430">
    <property type="entry name" value="Galactose-binding lectin"/>
    <property type="match status" value="2"/>
</dbReference>
<accession>A0A650ENZ3</accession>